<evidence type="ECO:0000313" key="3">
    <source>
        <dbReference type="EMBL" id="TWT34572.1"/>
    </source>
</evidence>
<gene>
    <name evidence="3" type="primary">arnA_2</name>
    <name evidence="3" type="ORF">Enr8_19830</name>
</gene>
<evidence type="ECO:0000313" key="4">
    <source>
        <dbReference type="Proteomes" id="UP000318878"/>
    </source>
</evidence>
<dbReference type="InterPro" id="IPR005793">
    <property type="entry name" value="Formyl_trans_C"/>
</dbReference>
<dbReference type="PANTHER" id="PTHR11138:SF5">
    <property type="entry name" value="METHIONYL-TRNA FORMYLTRANSFERASE, MITOCHONDRIAL"/>
    <property type="match status" value="1"/>
</dbReference>
<protein>
    <submittedName>
        <fullName evidence="3">Bifunctional polymyxin resistance protein ArnA</fullName>
    </submittedName>
</protein>
<dbReference type="SUPFAM" id="SSF53328">
    <property type="entry name" value="Formyltransferase"/>
    <property type="match status" value="1"/>
</dbReference>
<comment type="caution">
    <text evidence="3">The sequence shown here is derived from an EMBL/GenBank/DDBJ whole genome shotgun (WGS) entry which is preliminary data.</text>
</comment>
<dbReference type="EMBL" id="SJPF01000002">
    <property type="protein sequence ID" value="TWT34572.1"/>
    <property type="molecule type" value="Genomic_DNA"/>
</dbReference>
<dbReference type="RefSeq" id="WP_146430927.1">
    <property type="nucleotide sequence ID" value="NZ_SJPF01000002.1"/>
</dbReference>
<feature type="domain" description="Formyl transferase C-terminal" evidence="2">
    <location>
        <begin position="256"/>
        <end position="336"/>
    </location>
</feature>
<evidence type="ECO:0000259" key="1">
    <source>
        <dbReference type="Pfam" id="PF00551"/>
    </source>
</evidence>
<dbReference type="Pfam" id="PF02911">
    <property type="entry name" value="Formyl_trans_C"/>
    <property type="match status" value="1"/>
</dbReference>
<dbReference type="Proteomes" id="UP000318878">
    <property type="component" value="Unassembled WGS sequence"/>
</dbReference>
<dbReference type="Gene3D" id="3.40.50.12230">
    <property type="match status" value="1"/>
</dbReference>
<sequence>MNLVHSTEGLRYVLYVNDRSLFGASHLLPMLQMNSGRLVGVFLPSKKRMQIFNNVGQTMAPQSRGVVDRIRNRISLVLRKRPQDAPKPRIMAPGRFDVVTVCEQFGIPVHIEDDVNSRSSLKTLAALRPDVVVSGGYIQVFSEELLGIPERLSVNCHPSSLPRYRGRHPHYWALWHGEASTGITAHVMDARVDAGPIVHHQPIKILDSDYYEHLYIKINAAVPSVIRAIDSFVSESKVAQEEASSADESYFSEPTDEHRRLRWHELDASGARNRIRAGRAFVEDESRRVFITTANLDLDESTSSRPGEIVRCGRNIVVATQSGCLQITELEVDGHRLFASDAARFLNLRPQACFGM</sequence>
<dbReference type="SUPFAM" id="SSF50486">
    <property type="entry name" value="FMT C-terminal domain-like"/>
    <property type="match status" value="1"/>
</dbReference>
<dbReference type="OrthoDB" id="9802815at2"/>
<reference evidence="3 4" key="1">
    <citation type="submission" date="2019-02" db="EMBL/GenBank/DDBJ databases">
        <title>Deep-cultivation of Planctomycetes and their phenomic and genomic characterization uncovers novel biology.</title>
        <authorList>
            <person name="Wiegand S."/>
            <person name="Jogler M."/>
            <person name="Boedeker C."/>
            <person name="Pinto D."/>
            <person name="Vollmers J."/>
            <person name="Rivas-Marin E."/>
            <person name="Kohn T."/>
            <person name="Peeters S.H."/>
            <person name="Heuer A."/>
            <person name="Rast P."/>
            <person name="Oberbeckmann S."/>
            <person name="Bunk B."/>
            <person name="Jeske O."/>
            <person name="Meyerdierks A."/>
            <person name="Storesund J.E."/>
            <person name="Kallscheuer N."/>
            <person name="Luecker S."/>
            <person name="Lage O.M."/>
            <person name="Pohl T."/>
            <person name="Merkel B.J."/>
            <person name="Hornburger P."/>
            <person name="Mueller R.-W."/>
            <person name="Bruemmer F."/>
            <person name="Labrenz M."/>
            <person name="Spormann A.M."/>
            <person name="Op Den Camp H."/>
            <person name="Overmann J."/>
            <person name="Amann R."/>
            <person name="Jetten M.S.M."/>
            <person name="Mascher T."/>
            <person name="Medema M.H."/>
            <person name="Devos D.P."/>
            <person name="Kaster A.-K."/>
            <person name="Ovreas L."/>
            <person name="Rohde M."/>
            <person name="Galperin M.Y."/>
            <person name="Jogler C."/>
        </authorList>
    </citation>
    <scope>NUCLEOTIDE SEQUENCE [LARGE SCALE GENOMIC DNA]</scope>
    <source>
        <strain evidence="3 4">Enr8</strain>
    </source>
</reference>
<keyword evidence="4" id="KW-1185">Reference proteome</keyword>
<dbReference type="GO" id="GO:0004479">
    <property type="term" value="F:methionyl-tRNA formyltransferase activity"/>
    <property type="evidence" value="ECO:0007669"/>
    <property type="project" value="TreeGrafter"/>
</dbReference>
<name>A0A5C5VA44_9BACT</name>
<dbReference type="AlphaFoldDB" id="A0A5C5VA44"/>
<feature type="domain" description="Formyl transferase N-terminal" evidence="1">
    <location>
        <begin position="120"/>
        <end position="221"/>
    </location>
</feature>
<dbReference type="InterPro" id="IPR011034">
    <property type="entry name" value="Formyl_transferase-like_C_sf"/>
</dbReference>
<dbReference type="InterPro" id="IPR036477">
    <property type="entry name" value="Formyl_transf_N_sf"/>
</dbReference>
<dbReference type="PANTHER" id="PTHR11138">
    <property type="entry name" value="METHIONYL-TRNA FORMYLTRANSFERASE"/>
    <property type="match status" value="1"/>
</dbReference>
<dbReference type="Pfam" id="PF00551">
    <property type="entry name" value="Formyl_trans_N"/>
    <property type="match status" value="1"/>
</dbReference>
<dbReference type="CDD" id="cd08369">
    <property type="entry name" value="FMT_core"/>
    <property type="match status" value="1"/>
</dbReference>
<proteinExistence type="predicted"/>
<dbReference type="InterPro" id="IPR002376">
    <property type="entry name" value="Formyl_transf_N"/>
</dbReference>
<organism evidence="3 4">
    <name type="scientific">Blastopirellula retiformator</name>
    <dbReference type="NCBI Taxonomy" id="2527970"/>
    <lineage>
        <taxon>Bacteria</taxon>
        <taxon>Pseudomonadati</taxon>
        <taxon>Planctomycetota</taxon>
        <taxon>Planctomycetia</taxon>
        <taxon>Pirellulales</taxon>
        <taxon>Pirellulaceae</taxon>
        <taxon>Blastopirellula</taxon>
    </lineage>
</organism>
<dbReference type="GO" id="GO:0005829">
    <property type="term" value="C:cytosol"/>
    <property type="evidence" value="ECO:0007669"/>
    <property type="project" value="TreeGrafter"/>
</dbReference>
<evidence type="ECO:0000259" key="2">
    <source>
        <dbReference type="Pfam" id="PF02911"/>
    </source>
</evidence>
<accession>A0A5C5VA44</accession>